<keyword evidence="1" id="KW-0732">Signal</keyword>
<sequence length="301" mass="33768" precursor="true">MKKIFLIISMLCTLTSFAGEHLTMSGPATLESCPMMLMAEENALSVYGVTAEFIPWTSPDQYRAMLSSEKNLYVIVSTLEYVRLNKLIENARLLFSVEGSPIWFLGKKTGVTLKELESSIIALPFRGDMPEILLMMLMEKSGNDYKKTKIVSAGGGITSAQLVMRGRADYVAIPEPIASSIVEISGRKGLRKLSYSLSVEKIWRELYQSSPPLLVSNIMSFKSSREADDAFRKTYSRYYGKCVTNAEVSANLFVKYFPAVSKSGIKQLISSNNIKIHTANEITEQLNEFIRLMDKQIKNEF</sequence>
<dbReference type="OrthoDB" id="9814375at2"/>
<evidence type="ECO:0008006" key="4">
    <source>
        <dbReference type="Google" id="ProtNLM"/>
    </source>
</evidence>
<dbReference type="InParanoid" id="D4H1S8"/>
<dbReference type="eggNOG" id="COG0715">
    <property type="taxonomic scope" value="Bacteria"/>
</dbReference>
<evidence type="ECO:0000256" key="1">
    <source>
        <dbReference type="SAM" id="SignalP"/>
    </source>
</evidence>
<dbReference type="EMBL" id="CP001968">
    <property type="protein sequence ID" value="ADD68838.1"/>
    <property type="molecule type" value="Genomic_DNA"/>
</dbReference>
<dbReference type="Proteomes" id="UP000002012">
    <property type="component" value="Chromosome"/>
</dbReference>
<keyword evidence="3" id="KW-1185">Reference proteome</keyword>
<dbReference type="HOGENOM" id="CLU_062584_2_0_0"/>
<proteinExistence type="predicted"/>
<organism evidence="2 3">
    <name type="scientific">Denitrovibrio acetiphilus (strain DSM 12809 / NBRC 114555 / N2460)</name>
    <dbReference type="NCBI Taxonomy" id="522772"/>
    <lineage>
        <taxon>Bacteria</taxon>
        <taxon>Pseudomonadati</taxon>
        <taxon>Deferribacterota</taxon>
        <taxon>Deferribacteres</taxon>
        <taxon>Deferribacterales</taxon>
        <taxon>Geovibrionaceae</taxon>
        <taxon>Denitrovibrio</taxon>
    </lineage>
</organism>
<gene>
    <name evidence="2" type="ordered locus">Dacet_2075</name>
</gene>
<dbReference type="AlphaFoldDB" id="D4H1S8"/>
<evidence type="ECO:0000313" key="3">
    <source>
        <dbReference type="Proteomes" id="UP000002012"/>
    </source>
</evidence>
<protein>
    <recommendedName>
        <fullName evidence="4">ABC transporter substrate-binding protein</fullName>
    </recommendedName>
</protein>
<feature type="signal peptide" evidence="1">
    <location>
        <begin position="1"/>
        <end position="18"/>
    </location>
</feature>
<dbReference type="RefSeq" id="WP_013011342.1">
    <property type="nucleotide sequence ID" value="NC_013943.1"/>
</dbReference>
<accession>D4H1S8</accession>
<dbReference type="STRING" id="522772.Dacet_2075"/>
<dbReference type="KEGG" id="dap:Dacet_2075"/>
<reference evidence="2 3" key="1">
    <citation type="journal article" date="2010" name="Stand. Genomic Sci.">
        <title>Complete genome sequence of Denitrovibrio acetiphilus type strain (N2460).</title>
        <authorList>
            <person name="Kiss H."/>
            <person name="Lang E."/>
            <person name="Lapidus A."/>
            <person name="Copeland A."/>
            <person name="Nolan M."/>
            <person name="Glavina Del Rio T."/>
            <person name="Chen F."/>
            <person name="Lucas S."/>
            <person name="Tice H."/>
            <person name="Cheng J.F."/>
            <person name="Han C."/>
            <person name="Goodwin L."/>
            <person name="Pitluck S."/>
            <person name="Liolios K."/>
            <person name="Pati A."/>
            <person name="Ivanova N."/>
            <person name="Mavromatis K."/>
            <person name="Chen A."/>
            <person name="Palaniappan K."/>
            <person name="Land M."/>
            <person name="Hauser L."/>
            <person name="Chang Y.J."/>
            <person name="Jeffries C.D."/>
            <person name="Detter J.C."/>
            <person name="Brettin T."/>
            <person name="Spring S."/>
            <person name="Rohde M."/>
            <person name="Goker M."/>
            <person name="Woyke T."/>
            <person name="Bristow J."/>
            <person name="Eisen J.A."/>
            <person name="Markowitz V."/>
            <person name="Hugenholtz P."/>
            <person name="Kyrpides N.C."/>
            <person name="Klenk H.P."/>
        </authorList>
    </citation>
    <scope>NUCLEOTIDE SEQUENCE [LARGE SCALE GENOMIC DNA]</scope>
    <source>
        <strain evidence="3">DSM 12809 / NBRC 114555 / N2460</strain>
    </source>
</reference>
<name>D4H1S8_DENA2</name>
<dbReference type="Gene3D" id="3.40.190.10">
    <property type="entry name" value="Periplasmic binding protein-like II"/>
    <property type="match status" value="2"/>
</dbReference>
<dbReference type="SUPFAM" id="SSF53850">
    <property type="entry name" value="Periplasmic binding protein-like II"/>
    <property type="match status" value="1"/>
</dbReference>
<feature type="chain" id="PRO_5003057706" description="ABC transporter substrate-binding protein" evidence="1">
    <location>
        <begin position="19"/>
        <end position="301"/>
    </location>
</feature>
<dbReference type="PaxDb" id="522772-Dacet_2075"/>
<evidence type="ECO:0000313" key="2">
    <source>
        <dbReference type="EMBL" id="ADD68838.1"/>
    </source>
</evidence>